<evidence type="ECO:0000259" key="9">
    <source>
        <dbReference type="Pfam" id="PF25973"/>
    </source>
</evidence>
<feature type="transmembrane region" description="Helical" evidence="8">
    <location>
        <begin position="60"/>
        <end position="79"/>
    </location>
</feature>
<keyword evidence="5 8" id="KW-0472">Membrane</keyword>
<evidence type="ECO:0000256" key="1">
    <source>
        <dbReference type="ARBA" id="ARBA00004167"/>
    </source>
</evidence>
<dbReference type="GO" id="GO:0016020">
    <property type="term" value="C:membrane"/>
    <property type="evidence" value="ECO:0007669"/>
    <property type="project" value="UniProtKB-SubCell"/>
</dbReference>
<evidence type="ECO:0000256" key="5">
    <source>
        <dbReference type="ARBA" id="ARBA00023136"/>
    </source>
</evidence>
<dbReference type="Pfam" id="PF25973">
    <property type="entry name" value="BSH_CzcB"/>
    <property type="match status" value="1"/>
</dbReference>
<evidence type="ECO:0000256" key="7">
    <source>
        <dbReference type="SAM" id="MobiDB-lite"/>
    </source>
</evidence>
<evidence type="ECO:0000259" key="10">
    <source>
        <dbReference type="Pfam" id="PF26002"/>
    </source>
</evidence>
<dbReference type="InterPro" id="IPR058647">
    <property type="entry name" value="BSH_CzcB-like"/>
</dbReference>
<protein>
    <submittedName>
        <fullName evidence="11">Hemolysin secretion protein D, chromosomal</fullName>
    </submittedName>
</protein>
<dbReference type="InterPro" id="IPR050739">
    <property type="entry name" value="MFP"/>
</dbReference>
<dbReference type="AlphaFoldDB" id="A0A2W1JL13"/>
<feature type="domain" description="CzcB-like barrel-sandwich hybrid" evidence="9">
    <location>
        <begin position="98"/>
        <end position="417"/>
    </location>
</feature>
<comment type="subcellular location">
    <subcellularLocation>
        <location evidence="1">Membrane</location>
        <topology evidence="1">Single-pass membrane protein</topology>
    </subcellularLocation>
</comment>
<organism evidence="11 12">
    <name type="scientific">Acaryochloris thomasi RCC1774</name>
    <dbReference type="NCBI Taxonomy" id="1764569"/>
    <lineage>
        <taxon>Bacteria</taxon>
        <taxon>Bacillati</taxon>
        <taxon>Cyanobacteriota</taxon>
        <taxon>Cyanophyceae</taxon>
        <taxon>Acaryochloridales</taxon>
        <taxon>Acaryochloridaceae</taxon>
        <taxon>Acaryochloris</taxon>
        <taxon>Acaryochloris thomasi</taxon>
    </lineage>
</organism>
<dbReference type="Pfam" id="PF26002">
    <property type="entry name" value="Beta-barrel_AprE"/>
    <property type="match status" value="1"/>
</dbReference>
<evidence type="ECO:0000256" key="2">
    <source>
        <dbReference type="ARBA" id="ARBA00009477"/>
    </source>
</evidence>
<feature type="coiled-coil region" evidence="6">
    <location>
        <begin position="214"/>
        <end position="248"/>
    </location>
</feature>
<dbReference type="PRINTS" id="PR01490">
    <property type="entry name" value="RTXTOXIND"/>
</dbReference>
<feature type="domain" description="AprE-like beta-barrel" evidence="10">
    <location>
        <begin position="426"/>
        <end position="519"/>
    </location>
</feature>
<dbReference type="PANTHER" id="PTHR30386">
    <property type="entry name" value="MEMBRANE FUSION SUBUNIT OF EMRAB-TOLC MULTIDRUG EFFLUX PUMP"/>
    <property type="match status" value="1"/>
</dbReference>
<evidence type="ECO:0000256" key="4">
    <source>
        <dbReference type="ARBA" id="ARBA00022989"/>
    </source>
</evidence>
<sequence length="542" mass="60097">MTNISANGRQTSPQTNGHNNGKSISQNGNGQLPMPAERNRAVTQFDRPVVLKQSPLWSRIIIWTIISGTAIAILLAFVLKLEEAIPATGQLEPLGAVKEIQPPVSGVVSEIHVKDGERVKKGQLLLSLDPEATSSELASLRRIRANLVRQNQLYANPTLGSGSEQIGNLSSRRSKTQDRQALIEENRLLRAQLSGEATSSNFSAEELARLQSGLAQKSSNEASLSARLAQLSEELAAKNIELEQNQIQLESSKETLKLNQETANDIKEVFEKGGIAKIQYKNQLNEVQTGLAEVARLQKEEIRLRKEKSQILERTAQTRAEGRNQGATDKRTIQDRMAANRQSIAGIDSQLSKEAIADDKQIEDNKRQIAEIDNRLNQAQVTMKYQELRAPVDGVVFDLKPNTSGFVVNASEPILKIVPADNLQAKVFITNQEIGFVKQNFEKKGELKVDVRIDSFPFSEFGDVKGTLTSIGSDALPPTEVRQFYSFPATIDLEEQRLTKNDLNLPLQSGMSVNVNIKVRKRTIMSIFTDKFTKQADNLKRL</sequence>
<dbReference type="Proteomes" id="UP000248857">
    <property type="component" value="Unassembled WGS sequence"/>
</dbReference>
<dbReference type="Gene3D" id="2.40.30.170">
    <property type="match status" value="1"/>
</dbReference>
<evidence type="ECO:0000313" key="11">
    <source>
        <dbReference type="EMBL" id="PZD70884.1"/>
    </source>
</evidence>
<dbReference type="Gene3D" id="1.10.287.470">
    <property type="entry name" value="Helix hairpin bin"/>
    <property type="match status" value="1"/>
</dbReference>
<evidence type="ECO:0000256" key="6">
    <source>
        <dbReference type="SAM" id="Coils"/>
    </source>
</evidence>
<feature type="region of interest" description="Disordered" evidence="7">
    <location>
        <begin position="1"/>
        <end position="35"/>
    </location>
</feature>
<keyword evidence="6" id="KW-0175">Coiled coil</keyword>
<comment type="similarity">
    <text evidence="2">Belongs to the membrane fusion protein (MFP) (TC 8.A.1) family.</text>
</comment>
<comment type="caution">
    <text evidence="11">The sequence shown here is derived from an EMBL/GenBank/DDBJ whole genome shotgun (WGS) entry which is preliminary data.</text>
</comment>
<feature type="compositionally biased region" description="Polar residues" evidence="7">
    <location>
        <begin position="1"/>
        <end position="30"/>
    </location>
</feature>
<name>A0A2W1JL13_9CYAN</name>
<evidence type="ECO:0000256" key="8">
    <source>
        <dbReference type="SAM" id="Phobius"/>
    </source>
</evidence>
<keyword evidence="4 8" id="KW-1133">Transmembrane helix</keyword>
<keyword evidence="12" id="KW-1185">Reference proteome</keyword>
<gene>
    <name evidence="11" type="primary">hlyD_1</name>
    <name evidence="11" type="ORF">C1752_08878</name>
</gene>
<proteinExistence type="inferred from homology"/>
<dbReference type="Gene3D" id="2.40.50.100">
    <property type="match status" value="1"/>
</dbReference>
<dbReference type="EMBL" id="PQWO01000026">
    <property type="protein sequence ID" value="PZD70884.1"/>
    <property type="molecule type" value="Genomic_DNA"/>
</dbReference>
<dbReference type="OrthoDB" id="553569at2"/>
<dbReference type="RefSeq" id="WP_110988625.1">
    <property type="nucleotide sequence ID" value="NZ_CAWNWM010000026.1"/>
</dbReference>
<feature type="coiled-coil region" evidence="6">
    <location>
        <begin position="280"/>
        <end position="314"/>
    </location>
</feature>
<reference evidence="11 12" key="1">
    <citation type="journal article" date="2018" name="Sci. Rep.">
        <title>A novel species of the marine cyanobacterium Acaryochloris with a unique pigment content and lifestyle.</title>
        <authorList>
            <person name="Partensky F."/>
            <person name="Six C."/>
            <person name="Ratin M."/>
            <person name="Garczarek L."/>
            <person name="Vaulot D."/>
            <person name="Probert I."/>
            <person name="Calteau A."/>
            <person name="Gourvil P."/>
            <person name="Marie D."/>
            <person name="Grebert T."/>
            <person name="Bouchier C."/>
            <person name="Le Panse S."/>
            <person name="Gachenot M."/>
            <person name="Rodriguez F."/>
            <person name="Garrido J.L."/>
        </authorList>
    </citation>
    <scope>NUCLEOTIDE SEQUENCE [LARGE SCALE GENOMIC DNA]</scope>
    <source>
        <strain evidence="11 12">RCC1774</strain>
    </source>
</reference>
<accession>A0A2W1JL13</accession>
<evidence type="ECO:0000256" key="3">
    <source>
        <dbReference type="ARBA" id="ARBA00022692"/>
    </source>
</evidence>
<evidence type="ECO:0000313" key="12">
    <source>
        <dbReference type="Proteomes" id="UP000248857"/>
    </source>
</evidence>
<dbReference type="PANTHER" id="PTHR30386:SF26">
    <property type="entry name" value="TRANSPORT PROTEIN COMB"/>
    <property type="match status" value="1"/>
</dbReference>
<keyword evidence="3 8" id="KW-0812">Transmembrane</keyword>
<dbReference type="InterPro" id="IPR058982">
    <property type="entry name" value="Beta-barrel_AprE"/>
</dbReference>
<dbReference type="SUPFAM" id="SSF111369">
    <property type="entry name" value="HlyD-like secretion proteins"/>
    <property type="match status" value="2"/>
</dbReference>